<reference evidence="2" key="1">
    <citation type="submission" date="2016-10" db="EMBL/GenBank/DDBJ databases">
        <authorList>
            <person name="Varghese N."/>
            <person name="Submissions S."/>
        </authorList>
    </citation>
    <scope>NUCLEOTIDE SEQUENCE [LARGE SCALE GENOMIC DNA]</scope>
    <source>
        <strain evidence="2">SP</strain>
    </source>
</reference>
<dbReference type="Proteomes" id="UP000198935">
    <property type="component" value="Unassembled WGS sequence"/>
</dbReference>
<evidence type="ECO:0000313" key="2">
    <source>
        <dbReference type="Proteomes" id="UP000198935"/>
    </source>
</evidence>
<evidence type="ECO:0000313" key="1">
    <source>
        <dbReference type="EMBL" id="SDZ65117.1"/>
    </source>
</evidence>
<dbReference type="AlphaFoldDB" id="A0A1H3URX9"/>
<dbReference type="EMBL" id="FNPI01000025">
    <property type="protein sequence ID" value="SDZ65117.1"/>
    <property type="molecule type" value="Genomic_DNA"/>
</dbReference>
<proteinExistence type="predicted"/>
<accession>A0A1H3URX9</accession>
<name>A0A1H3URX9_9BACI</name>
<dbReference type="STRING" id="1503961.SAMN05421736_12516"/>
<gene>
    <name evidence="1" type="ORF">SAMN05421736_12516</name>
</gene>
<sequence length="125" mass="14389">MNAEDQVKIATIEKKLVFAKDDQIILFVDESGGVGYAMMKNGKMETVVYGDMEQGYDQVNNFFIAYGKKPDKENTELTVVIHTDNNHRDIQKSFPLEQGSFYLVAEEIPEDITHTRVLMENYQFK</sequence>
<protein>
    <submittedName>
        <fullName evidence="1">Uncharacterized protein</fullName>
    </submittedName>
</protein>
<organism evidence="1 2">
    <name type="scientific">Evansella caseinilytica</name>
    <dbReference type="NCBI Taxonomy" id="1503961"/>
    <lineage>
        <taxon>Bacteria</taxon>
        <taxon>Bacillati</taxon>
        <taxon>Bacillota</taxon>
        <taxon>Bacilli</taxon>
        <taxon>Bacillales</taxon>
        <taxon>Bacillaceae</taxon>
        <taxon>Evansella</taxon>
    </lineage>
</organism>
<keyword evidence="2" id="KW-1185">Reference proteome</keyword>
<dbReference type="OrthoDB" id="9860621at2"/>